<dbReference type="EMBL" id="JARTFS010000006">
    <property type="protein sequence ID" value="MED4401363.1"/>
    <property type="molecule type" value="Genomic_DNA"/>
</dbReference>
<proteinExistence type="predicted"/>
<reference evidence="2 3" key="1">
    <citation type="submission" date="2023-03" db="EMBL/GenBank/DDBJ databases">
        <title>Bacillus Genome Sequencing.</title>
        <authorList>
            <person name="Dunlap C."/>
        </authorList>
    </citation>
    <scope>NUCLEOTIDE SEQUENCE [LARGE SCALE GENOMIC DNA]</scope>
    <source>
        <strain evidence="2 3">NRS-1717</strain>
    </source>
</reference>
<sequence>MRQSVQMTQRQLGEAIGFERRTIMNWENGKSSPFDVYAVIESIRKEIKLRINDRNT</sequence>
<evidence type="ECO:0000313" key="3">
    <source>
        <dbReference type="Proteomes" id="UP001342826"/>
    </source>
</evidence>
<accession>A0ABU6NW54</accession>
<evidence type="ECO:0000259" key="1">
    <source>
        <dbReference type="PROSITE" id="PS50943"/>
    </source>
</evidence>
<name>A0ABU6NW54_9BACI</name>
<dbReference type="Gene3D" id="1.10.260.40">
    <property type="entry name" value="lambda repressor-like DNA-binding domains"/>
    <property type="match status" value="1"/>
</dbReference>
<dbReference type="PROSITE" id="PS50943">
    <property type="entry name" value="HTH_CROC1"/>
    <property type="match status" value="1"/>
</dbReference>
<dbReference type="SUPFAM" id="SSF47413">
    <property type="entry name" value="lambda repressor-like DNA-binding domains"/>
    <property type="match status" value="1"/>
</dbReference>
<dbReference type="GeneID" id="301143490"/>
<dbReference type="RefSeq" id="WP_156483860.1">
    <property type="nucleotide sequence ID" value="NZ_JARTFQ010000006.1"/>
</dbReference>
<comment type="caution">
    <text evidence="2">The sequence shown here is derived from an EMBL/GenBank/DDBJ whole genome shotgun (WGS) entry which is preliminary data.</text>
</comment>
<protein>
    <submittedName>
        <fullName evidence="2">Helix-turn-helix transcriptional regulator</fullName>
    </submittedName>
</protein>
<evidence type="ECO:0000313" key="2">
    <source>
        <dbReference type="EMBL" id="MED4401363.1"/>
    </source>
</evidence>
<feature type="domain" description="HTH cro/C1-type" evidence="1">
    <location>
        <begin position="1"/>
        <end position="33"/>
    </location>
</feature>
<dbReference type="InterPro" id="IPR001387">
    <property type="entry name" value="Cro/C1-type_HTH"/>
</dbReference>
<dbReference type="Pfam" id="PF01381">
    <property type="entry name" value="HTH_3"/>
    <property type="match status" value="1"/>
</dbReference>
<organism evidence="2 3">
    <name type="scientific">Metabacillus fastidiosus</name>
    <dbReference type="NCBI Taxonomy" id="1458"/>
    <lineage>
        <taxon>Bacteria</taxon>
        <taxon>Bacillati</taxon>
        <taxon>Bacillota</taxon>
        <taxon>Bacilli</taxon>
        <taxon>Bacillales</taxon>
        <taxon>Bacillaceae</taxon>
        <taxon>Metabacillus</taxon>
    </lineage>
</organism>
<dbReference type="InterPro" id="IPR010982">
    <property type="entry name" value="Lambda_DNA-bd_dom_sf"/>
</dbReference>
<keyword evidence="3" id="KW-1185">Reference proteome</keyword>
<gene>
    <name evidence="2" type="ORF">P9271_08570</name>
</gene>
<dbReference type="Proteomes" id="UP001342826">
    <property type="component" value="Unassembled WGS sequence"/>
</dbReference>
<dbReference type="CDD" id="cd00093">
    <property type="entry name" value="HTH_XRE"/>
    <property type="match status" value="1"/>
</dbReference>